<evidence type="ECO:0000259" key="4">
    <source>
        <dbReference type="PROSITE" id="PS50075"/>
    </source>
</evidence>
<name>A0ABT1IBZ0_9PSEU</name>
<dbReference type="InterPro" id="IPR036736">
    <property type="entry name" value="ACP-like_sf"/>
</dbReference>
<dbReference type="EMBL" id="JAMTCO010000006">
    <property type="protein sequence ID" value="MCP2270143.1"/>
    <property type="molecule type" value="Genomic_DNA"/>
</dbReference>
<dbReference type="NCBIfam" id="TIGR01733">
    <property type="entry name" value="AA-adenyl-dom"/>
    <property type="match status" value="1"/>
</dbReference>
<feature type="domain" description="Carrier" evidence="4">
    <location>
        <begin position="1549"/>
        <end position="1622"/>
    </location>
</feature>
<evidence type="ECO:0000256" key="1">
    <source>
        <dbReference type="ARBA" id="ARBA00001957"/>
    </source>
</evidence>
<dbReference type="CDD" id="cd05930">
    <property type="entry name" value="A_NRPS"/>
    <property type="match status" value="2"/>
</dbReference>
<dbReference type="SUPFAM" id="SSF56801">
    <property type="entry name" value="Acetyl-CoA synthetase-like"/>
    <property type="match status" value="2"/>
</dbReference>
<dbReference type="InterPro" id="IPR020845">
    <property type="entry name" value="AMP-binding_CS"/>
</dbReference>
<dbReference type="InterPro" id="IPR010071">
    <property type="entry name" value="AA_adenyl_dom"/>
</dbReference>
<dbReference type="Pfam" id="PF00550">
    <property type="entry name" value="PP-binding"/>
    <property type="match status" value="2"/>
</dbReference>
<dbReference type="PANTHER" id="PTHR45527">
    <property type="entry name" value="NONRIBOSOMAL PEPTIDE SYNTHETASE"/>
    <property type="match status" value="1"/>
</dbReference>
<dbReference type="InterPro" id="IPR009081">
    <property type="entry name" value="PP-bd_ACP"/>
</dbReference>
<dbReference type="Gene3D" id="3.40.50.12780">
    <property type="entry name" value="N-terminal domain of ligase-like"/>
    <property type="match status" value="2"/>
</dbReference>
<dbReference type="PANTHER" id="PTHR45527:SF1">
    <property type="entry name" value="FATTY ACID SYNTHASE"/>
    <property type="match status" value="1"/>
</dbReference>
<dbReference type="SUPFAM" id="SSF52777">
    <property type="entry name" value="CoA-dependent acyltransferases"/>
    <property type="match status" value="4"/>
</dbReference>
<organism evidence="5 6">
    <name type="scientific">Actinokineospora diospyrosa</name>
    <dbReference type="NCBI Taxonomy" id="103728"/>
    <lineage>
        <taxon>Bacteria</taxon>
        <taxon>Bacillati</taxon>
        <taxon>Actinomycetota</taxon>
        <taxon>Actinomycetes</taxon>
        <taxon>Pseudonocardiales</taxon>
        <taxon>Pseudonocardiaceae</taxon>
        <taxon>Actinokineospora</taxon>
    </lineage>
</organism>
<dbReference type="PROSITE" id="PS50075">
    <property type="entry name" value="CARRIER"/>
    <property type="match status" value="2"/>
</dbReference>
<dbReference type="CDD" id="cd19531">
    <property type="entry name" value="LCL_NRPS-like"/>
    <property type="match status" value="1"/>
</dbReference>
<keyword evidence="3" id="KW-0597">Phosphoprotein</keyword>
<evidence type="ECO:0000313" key="6">
    <source>
        <dbReference type="Proteomes" id="UP001205185"/>
    </source>
</evidence>
<dbReference type="Pfam" id="PF00501">
    <property type="entry name" value="AMP-binding"/>
    <property type="match status" value="3"/>
</dbReference>
<dbReference type="Proteomes" id="UP001205185">
    <property type="component" value="Unassembled WGS sequence"/>
</dbReference>
<dbReference type="Pfam" id="PF00668">
    <property type="entry name" value="Condensation"/>
    <property type="match status" value="1"/>
</dbReference>
<dbReference type="Gene3D" id="3.30.559.30">
    <property type="entry name" value="Nonribosomal peptide synthetase, condensation domain"/>
    <property type="match status" value="2"/>
</dbReference>
<comment type="caution">
    <text evidence="5">The sequence shown here is derived from an EMBL/GenBank/DDBJ whole genome shotgun (WGS) entry which is preliminary data.</text>
</comment>
<protein>
    <submittedName>
        <fullName evidence="5">Amino acid adenylation domain-containing protein</fullName>
    </submittedName>
</protein>
<dbReference type="InterPro" id="IPR000873">
    <property type="entry name" value="AMP-dep_synth/lig_dom"/>
</dbReference>
<accession>A0ABT1IBZ0</accession>
<evidence type="ECO:0000313" key="5">
    <source>
        <dbReference type="EMBL" id="MCP2270143.1"/>
    </source>
</evidence>
<gene>
    <name evidence="5" type="ORF">LV75_002644</name>
</gene>
<dbReference type="SUPFAM" id="SSF47336">
    <property type="entry name" value="ACP-like"/>
    <property type="match status" value="2"/>
</dbReference>
<dbReference type="InterPro" id="IPR023213">
    <property type="entry name" value="CAT-like_dom_sf"/>
</dbReference>
<feature type="domain" description="Carrier" evidence="4">
    <location>
        <begin position="561"/>
        <end position="637"/>
    </location>
</feature>
<dbReference type="PROSITE" id="PS00012">
    <property type="entry name" value="PHOSPHOPANTETHEINE"/>
    <property type="match status" value="1"/>
</dbReference>
<sequence>MAPAMATVRAKRDGGVGDAGPNTGRIGCFFAGIAIVALDSAGVVMRGVRVRSVLGGFLASVAVNRERIAVSGGGRSFTFGQVDAAAAALAGRLAEAGVRAGDVVGVRLDRQPLTLVSMLALFRLRAAYLPLDPAHPAEREQYVLDRSGARLVVTDRRSGGMDLVVSMAELAAAPSPRQAPEPEPGDTAYVIFTSGTTGRPKGVLIDHGGLVGHLRAKITDLSLGPSDVVAQTAAQTFDISLWQFLAPICAGASTAIVDAAVQRDPGVLSAELRDRGVTVAQFVPSLLRVFLGGPAQPLPDLRVIATVGEQLPPDTVARWFARHPDVPLLNHYGPTECADGVTHHLLTAPLPPGERWTPIGRPIPGLSTYVVTPGTDDEVAPGEVGELLVTGAGVGRYAGEVSGGFVANPFGAGRAYRTGDLARLRPDGLLECHGRLDRQVKVRGHRVELAEIETVLEQHPAVRAAAVVLRAGASEKLTARETLIPAEDAPARLVGYLQWHDSPATRADLHAHAAHLLPSHMIPDWLVEVDSFPLSANGKLDHAALPAPESQRPLGAPRYVEPLPGPQSRVRDIWADVLGVRLIGRHDRFVDLGGDSLTAIRVVNRLRTEGATVSVGDLFESDLESLAQRLVGLTPSVRAAPVPAEVEVAPTRIQQHLWFLWQLDPGECDYVLQAALEIDGPLDLDILRQTWAELVRRFDTLRAHFPARDGRPLLVIDDPFVPAIETADSPMPQRRAEELARGFDLEHDRLFRLVLFRHGGNGRSGDRHTLLLTTHEIVMDAWSLSVLTRHLRSVYASLATGAEPLPPPAIGLRDYAAHEPVPAPADREHWAAQLKGELVPTRLPRRRDARKARSAGASAGVWLDSAATKGVRAFAASTGGTLYSVLVTGVLAVLHRYTGQDDLVIGSPHVVREEPGTEDLLGFFLNMLPIRAGVRAEDTVGDLHHRVRETVRQALSHARYPFSAMVADARVDRGAATSPVFQVMVNVYSERAEPVADGELRVRVRELETGHTKYDLTIYAQEEADGIYLQASWRTAVLPDGFAAAVLAALADTLRAAPSTTIGELPLPTKQIAGADTTASPDGLAALFAARVRETPDAVALLSSAGSATFTDLDAEVATLTGALRGTDPGRPVLIADDRSRAGVVAVLACVRVGRVYAVLPEHCPPARVAEITAHLSPSAVIEGGRVRAIDSCATPDLRGVLHVVYTSGSTGTPKGVVVPESAVLNRLHWMWREFPFVDGEVVVLQKSLSLVASTWELFGGLLRGVPTVLVSGDELRDPDRFLTLLERHRVTRLLASPPILSGLVEVGGPGRAPDLRLVTSSTEVLPPALAARWYRDFPNTTLYNLYGSTECSSNAAWHEVDRDRVYEAIPLGVAVDNVTLVVLDERGAVVPSGAVGEIGVLGSCLATGYWNDDDLTARHFGDLDGQRVYRTGDRGRINAAGELEFAGRTDDQVKIRGYRVELDEVANALSLHSGSEAAAQWWPDEELLVGYVTVDSTGLRAALASTLPAYLVPARVVTLSALPRGATGKLDRSRLPLPVADVSDVDDPPSGDTERAIAGVWADLLRVDVTRGTDFFAAGGDSMLSVRCVTRLRHAGIRVRVADLHDAPVLRDLAHLVNRAESSASVAPGVIGLSPTALSMHRLQGFAEHYNMCDCWEFGEEAPSAAALRSALDRLVAAYPSLSAAMARTPDLELRVPEVPRLVLEEHDLTRAADPRAAVGEVARAAQHEFRFDGSSPLIRLLRFDAGDRVWVLLLAHHFLLDGYAYRLLISDLERFLADPTALPAHDDGAVMRAWTGGLERACAERADEITAYWSALPWDALDPSRLSWVAPAAAEVDPSAGARVREMLAAGEGGPEFENLCDLLSVRYVRLDSDTTDRLLARFGAVGLHDALMVALTLELGAGERSRALWVDSLMMGRTPVLPSVDLSSALAFTAELVPFPCVIDLESTVEEQVASVARHRLTAPLAGVSFRAMRELPGLAEHRDVFRAFPAPRVVLNHRAPLGGMRSRLLSGATEADIFLGDPMPPNQQHWLRTHIDFVDGALRLFIQYSRLTHTDSRAIAAHLAARLRAFA</sequence>
<dbReference type="InterPro" id="IPR006162">
    <property type="entry name" value="Ppantetheine_attach_site"/>
</dbReference>
<dbReference type="Gene3D" id="3.30.559.10">
    <property type="entry name" value="Chloramphenicol acetyltransferase-like domain"/>
    <property type="match status" value="2"/>
</dbReference>
<dbReference type="InterPro" id="IPR045851">
    <property type="entry name" value="AMP-bd_C_sf"/>
</dbReference>
<proteinExistence type="predicted"/>
<keyword evidence="6" id="KW-1185">Reference proteome</keyword>
<evidence type="ECO:0000256" key="2">
    <source>
        <dbReference type="ARBA" id="ARBA00022450"/>
    </source>
</evidence>
<dbReference type="Gene3D" id="1.10.1200.10">
    <property type="entry name" value="ACP-like"/>
    <property type="match status" value="2"/>
</dbReference>
<reference evidence="5 6" key="1">
    <citation type="submission" date="2022-06" db="EMBL/GenBank/DDBJ databases">
        <title>Genomic Encyclopedia of Archaeal and Bacterial Type Strains, Phase II (KMG-II): from individual species to whole genera.</title>
        <authorList>
            <person name="Goeker M."/>
        </authorList>
    </citation>
    <scope>NUCLEOTIDE SEQUENCE [LARGE SCALE GENOMIC DNA]</scope>
    <source>
        <strain evidence="5 6">DSM 44255</strain>
    </source>
</reference>
<dbReference type="InterPro" id="IPR042099">
    <property type="entry name" value="ANL_N_sf"/>
</dbReference>
<dbReference type="InterPro" id="IPR001242">
    <property type="entry name" value="Condensation_dom"/>
</dbReference>
<dbReference type="SMART" id="SM00823">
    <property type="entry name" value="PKS_PP"/>
    <property type="match status" value="2"/>
</dbReference>
<keyword evidence="2" id="KW-0596">Phosphopantetheine</keyword>
<evidence type="ECO:0000256" key="3">
    <source>
        <dbReference type="ARBA" id="ARBA00022553"/>
    </source>
</evidence>
<comment type="cofactor">
    <cofactor evidence="1">
        <name>pantetheine 4'-phosphate</name>
        <dbReference type="ChEBI" id="CHEBI:47942"/>
    </cofactor>
</comment>
<dbReference type="Gene3D" id="3.30.300.30">
    <property type="match status" value="2"/>
</dbReference>
<dbReference type="PROSITE" id="PS00455">
    <property type="entry name" value="AMP_BINDING"/>
    <property type="match status" value="2"/>
</dbReference>
<dbReference type="InterPro" id="IPR020806">
    <property type="entry name" value="PKS_PP-bd"/>
</dbReference>